<gene>
    <name evidence="1" type="ORF">PLOB_00014056</name>
</gene>
<feature type="non-terminal residue" evidence="1">
    <location>
        <position position="436"/>
    </location>
</feature>
<name>A0ABN8R302_9CNID</name>
<proteinExistence type="predicted"/>
<sequence length="436" mass="49507">MRRIRREDRYKGWANMQVILWKKLKTLKKEMCLAVKKKLKRLPTPNGNDIKIEDYDPVEDIHKLFNHDNSFAEGTSSQSCAIAGCKNTCGTAAKCIKSLKGLYEIDDQWVHLHNTEVETLKVCNVHYNRDQRRHQKFSGPRHALTNMTCLSCSKSVKTTQAFPCNQHLIGLPNDGTSVNCAVSCCFFAECSPQNSKVIENEYLYTSDNVSSATCFICMDCKGPFVELIKKRKAYEGQQEMVRGLLEGKLNEEKSKNQGKASKVHQIKPEEVLESILEATKEEEDFFVGFGDKKSTLSLSKKTFINGLATSNKKLIVHFLKDSVIAKQIALGQIIKTQYLVHPHKKISLTSLTEEILSQYNSLQVLPICHGVFEEQWVSACEEYNHKNKYQNGKRMFHVDVSHTLKNPKQKMSTINKTVRSTDFNGSKCKVVLPSSN</sequence>
<evidence type="ECO:0000313" key="1">
    <source>
        <dbReference type="EMBL" id="CAH3173395.1"/>
    </source>
</evidence>
<comment type="caution">
    <text evidence="1">The sequence shown here is derived from an EMBL/GenBank/DDBJ whole genome shotgun (WGS) entry which is preliminary data.</text>
</comment>
<dbReference type="EMBL" id="CALNXK010000181">
    <property type="protein sequence ID" value="CAH3173395.1"/>
    <property type="molecule type" value="Genomic_DNA"/>
</dbReference>
<organism evidence="1 2">
    <name type="scientific">Porites lobata</name>
    <dbReference type="NCBI Taxonomy" id="104759"/>
    <lineage>
        <taxon>Eukaryota</taxon>
        <taxon>Metazoa</taxon>
        <taxon>Cnidaria</taxon>
        <taxon>Anthozoa</taxon>
        <taxon>Hexacorallia</taxon>
        <taxon>Scleractinia</taxon>
        <taxon>Fungiina</taxon>
        <taxon>Poritidae</taxon>
        <taxon>Porites</taxon>
    </lineage>
</organism>
<accession>A0ABN8R302</accession>
<protein>
    <submittedName>
        <fullName evidence="1">Uncharacterized protein</fullName>
    </submittedName>
</protein>
<keyword evidence="2" id="KW-1185">Reference proteome</keyword>
<dbReference type="Proteomes" id="UP001159405">
    <property type="component" value="Unassembled WGS sequence"/>
</dbReference>
<evidence type="ECO:0000313" key="2">
    <source>
        <dbReference type="Proteomes" id="UP001159405"/>
    </source>
</evidence>
<reference evidence="1 2" key="1">
    <citation type="submission" date="2022-05" db="EMBL/GenBank/DDBJ databases">
        <authorList>
            <consortium name="Genoscope - CEA"/>
            <person name="William W."/>
        </authorList>
    </citation>
    <scope>NUCLEOTIDE SEQUENCE [LARGE SCALE GENOMIC DNA]</scope>
</reference>